<gene>
    <name evidence="1" type="ORF">F6W96_18105</name>
</gene>
<organism evidence="1 2">
    <name type="scientific">Nocardia terpenica</name>
    <dbReference type="NCBI Taxonomy" id="455432"/>
    <lineage>
        <taxon>Bacteria</taxon>
        <taxon>Bacillati</taxon>
        <taxon>Actinomycetota</taxon>
        <taxon>Actinomycetes</taxon>
        <taxon>Mycobacteriales</taxon>
        <taxon>Nocardiaceae</taxon>
        <taxon>Nocardia</taxon>
    </lineage>
</organism>
<protein>
    <submittedName>
        <fullName evidence="1">Uncharacterized protein</fullName>
    </submittedName>
</protein>
<reference evidence="1 2" key="1">
    <citation type="journal article" date="2019" name="ACS Chem. Biol.">
        <title>Identification and Mobilization of a Cryptic Antibiotic Biosynthesis Gene Locus from a Human-Pathogenic Nocardia Isolate.</title>
        <authorList>
            <person name="Herisse M."/>
            <person name="Ishida K."/>
            <person name="Porter J.L."/>
            <person name="Howden B."/>
            <person name="Hertweck C."/>
            <person name="Stinear T.P."/>
            <person name="Pidot S.J."/>
        </authorList>
    </citation>
    <scope>NUCLEOTIDE SEQUENCE [LARGE SCALE GENOMIC DNA]</scope>
    <source>
        <strain evidence="1 2">AUSMDU00012715</strain>
    </source>
</reference>
<accession>A0A6G9Z384</accession>
<evidence type="ECO:0000313" key="2">
    <source>
        <dbReference type="Proteomes" id="UP000500953"/>
    </source>
</evidence>
<dbReference type="AlphaFoldDB" id="A0A6G9Z384"/>
<dbReference type="EMBL" id="CP046173">
    <property type="protein sequence ID" value="QIS19924.1"/>
    <property type="molecule type" value="Genomic_DNA"/>
</dbReference>
<sequence>MRVHVKVDDVAALPHERIRVKGAAPENEAPGYVKYPFPGGINMIFSSIPA</sequence>
<proteinExistence type="predicted"/>
<dbReference type="Proteomes" id="UP000500953">
    <property type="component" value="Chromosome"/>
</dbReference>
<dbReference type="RefSeq" id="WP_167487284.1">
    <property type="nucleotide sequence ID" value="NZ_CP046173.1"/>
</dbReference>
<name>A0A6G9Z384_9NOCA</name>
<evidence type="ECO:0000313" key="1">
    <source>
        <dbReference type="EMBL" id="QIS19924.1"/>
    </source>
</evidence>